<dbReference type="RefSeq" id="WP_046131976.1">
    <property type="nucleotide sequence ID" value="NZ_CP035232.1"/>
</dbReference>
<name>A0AAJ3Z147_9BACI</name>
<sequence length="107" mass="12067">MAKLEIKLTEEARKRKEERPENVGLVFSDYDVLIDGHEPTHLTDLKLSMRVGEFNEATVTFVVDEIDVDAEFLAALEAKIEADKVAAESPEEMTEDTTDEDHTEEGE</sequence>
<organism evidence="2 3">
    <name type="scientific">Bacillus glycinifermentans</name>
    <dbReference type="NCBI Taxonomy" id="1664069"/>
    <lineage>
        <taxon>Bacteria</taxon>
        <taxon>Bacillati</taxon>
        <taxon>Bacillota</taxon>
        <taxon>Bacilli</taxon>
        <taxon>Bacillales</taxon>
        <taxon>Bacillaceae</taxon>
        <taxon>Bacillus</taxon>
    </lineage>
</organism>
<feature type="region of interest" description="Disordered" evidence="1">
    <location>
        <begin position="83"/>
        <end position="107"/>
    </location>
</feature>
<dbReference type="KEGG" id="bgy:BGLY_3334"/>
<dbReference type="GeneID" id="82854324"/>
<reference evidence="2 3" key="1">
    <citation type="submission" date="2019-01" db="EMBL/GenBank/DDBJ databases">
        <title>Genome sequence of Bacillus glycinifermentans SRCM103574.</title>
        <authorList>
            <person name="Kong H.-J."/>
            <person name="Jeong S.-Y."/>
            <person name="Jeong D.-Y."/>
        </authorList>
    </citation>
    <scope>NUCLEOTIDE SEQUENCE [LARGE SCALE GENOMIC DNA]</scope>
    <source>
        <strain evidence="2 3">SRCM103574</strain>
    </source>
</reference>
<dbReference type="Proteomes" id="UP000288675">
    <property type="component" value="Chromosome"/>
</dbReference>
<dbReference type="EMBL" id="CP035232">
    <property type="protein sequence ID" value="QAT66384.1"/>
    <property type="molecule type" value="Genomic_DNA"/>
</dbReference>
<evidence type="ECO:0000313" key="3">
    <source>
        <dbReference type="Proteomes" id="UP000288675"/>
    </source>
</evidence>
<proteinExistence type="predicted"/>
<gene>
    <name evidence="2" type="ORF">EQZ20_16755</name>
</gene>
<dbReference type="AlphaFoldDB" id="A0AAJ3Z147"/>
<evidence type="ECO:0000256" key="1">
    <source>
        <dbReference type="SAM" id="MobiDB-lite"/>
    </source>
</evidence>
<feature type="compositionally biased region" description="Acidic residues" evidence="1">
    <location>
        <begin position="89"/>
        <end position="107"/>
    </location>
</feature>
<evidence type="ECO:0000313" key="2">
    <source>
        <dbReference type="EMBL" id="QAT66384.1"/>
    </source>
</evidence>
<accession>A0AAJ3Z147</accession>
<protein>
    <submittedName>
        <fullName evidence="2">Uncharacterized protein</fullName>
    </submittedName>
</protein>